<evidence type="ECO:0000256" key="4">
    <source>
        <dbReference type="ARBA" id="ARBA00022692"/>
    </source>
</evidence>
<dbReference type="GO" id="GO:0046872">
    <property type="term" value="F:metal ion binding"/>
    <property type="evidence" value="ECO:0007669"/>
    <property type="project" value="UniProtKB-KW"/>
</dbReference>
<dbReference type="AlphaFoldDB" id="A0A9X5BI45"/>
<accession>A0A9X5BI45</accession>
<dbReference type="SUPFAM" id="SSF158791">
    <property type="entry name" value="MgtE N-terminal domain-like"/>
    <property type="match status" value="1"/>
</dbReference>
<dbReference type="InterPro" id="IPR006669">
    <property type="entry name" value="MgtE_transporter"/>
</dbReference>
<sequence length="450" mass="50156">MEEIRDFDVVKELLKTKQYTNLRQKMAEMNAADIAVILEEMDEEDMLKVFRILPKNMAADVFSYLEVDSQQFIITSLSEKDAAGIIDNLMADDATDLLEEMPANVVKKLLANANPDTRRDINHLLRYPEDSAGSIMTVEYVDLKENMTVEDAIARIRKVGMDSETINICYVLDAKRTLVGTVALRYLLISPGDAVIGEIMHENVIFINTMMDQEEVARQFQKYDFIAMPVVDNENRLVGIITVDDIVDILQEEATEDMEKMAAIVPSDKPYMKTSIVETWKKRMPWLLLLMISATFTGSILTTFEDALMAYGVLIAYIPMLMDTGGNAGGQASVTIIRGLSLNEIEFKDGLRVLWKEIRVALLCGITLAAANFVKLLLLDRVGLSVALVVCLTLVAAVLIAKMVGCMLPMLAKKIGFDPAVMASPFITTIVDVLSLLVYFQIATYLLHIA</sequence>
<evidence type="ECO:0000256" key="5">
    <source>
        <dbReference type="ARBA" id="ARBA00022842"/>
    </source>
</evidence>
<dbReference type="InterPro" id="IPR046342">
    <property type="entry name" value="CBS_dom_sf"/>
</dbReference>
<gene>
    <name evidence="11" type="primary">mgtE</name>
    <name evidence="11" type="ORF">D5281_18105</name>
</gene>
<dbReference type="Proteomes" id="UP001154420">
    <property type="component" value="Unassembled WGS sequence"/>
</dbReference>
<evidence type="ECO:0000256" key="9">
    <source>
        <dbReference type="RuleBase" id="RU362011"/>
    </source>
</evidence>
<dbReference type="PROSITE" id="PS51371">
    <property type="entry name" value="CBS"/>
    <property type="match status" value="1"/>
</dbReference>
<feature type="transmembrane region" description="Helical" evidence="9">
    <location>
        <begin position="420"/>
        <end position="442"/>
    </location>
</feature>
<feature type="transmembrane region" description="Helical" evidence="9">
    <location>
        <begin position="286"/>
        <end position="304"/>
    </location>
</feature>
<evidence type="ECO:0000256" key="7">
    <source>
        <dbReference type="ARBA" id="ARBA00023136"/>
    </source>
</evidence>
<dbReference type="SUPFAM" id="SSF161093">
    <property type="entry name" value="MgtE membrane domain-like"/>
    <property type="match status" value="1"/>
</dbReference>
<comment type="function">
    <text evidence="9">Acts as a magnesium transporter.</text>
</comment>
<dbReference type="EMBL" id="QZDT01000039">
    <property type="protein sequence ID" value="NBJ94444.1"/>
    <property type="molecule type" value="Genomic_DNA"/>
</dbReference>
<comment type="subcellular location">
    <subcellularLocation>
        <location evidence="9">Cell membrane</location>
        <topology evidence="9">Multi-pass membrane protein</topology>
    </subcellularLocation>
    <subcellularLocation>
        <location evidence="1">Membrane</location>
        <topology evidence="1">Multi-pass membrane protein</topology>
    </subcellularLocation>
</comment>
<evidence type="ECO:0000313" key="12">
    <source>
        <dbReference type="Proteomes" id="UP001154420"/>
    </source>
</evidence>
<reference evidence="11" key="1">
    <citation type="submission" date="2018-09" db="EMBL/GenBank/DDBJ databases">
        <title>Murine metabolic-syndrome-specific gut microbial biobank.</title>
        <authorList>
            <person name="Liu C."/>
        </authorList>
    </citation>
    <scope>NUCLEOTIDE SEQUENCE</scope>
    <source>
        <strain evidence="11">D42-62</strain>
    </source>
</reference>
<comment type="caution">
    <text evidence="9">Lacks conserved residue(s) required for the propagation of feature annotation.</text>
</comment>
<dbReference type="InterPro" id="IPR038076">
    <property type="entry name" value="MgtE_N_sf"/>
</dbReference>
<dbReference type="PANTHER" id="PTHR43773:SF1">
    <property type="entry name" value="MAGNESIUM TRANSPORTER MGTE"/>
    <property type="match status" value="1"/>
</dbReference>
<evidence type="ECO:0000313" key="11">
    <source>
        <dbReference type="EMBL" id="NBJ94444.1"/>
    </source>
</evidence>
<dbReference type="PANTHER" id="PTHR43773">
    <property type="entry name" value="MAGNESIUM TRANSPORTER MGTE"/>
    <property type="match status" value="1"/>
</dbReference>
<organism evidence="11 12">
    <name type="scientific">Parablautia muri</name>
    <dbReference type="NCBI Taxonomy" id="2320879"/>
    <lineage>
        <taxon>Bacteria</taxon>
        <taxon>Bacillati</taxon>
        <taxon>Bacillota</taxon>
        <taxon>Clostridia</taxon>
        <taxon>Lachnospirales</taxon>
        <taxon>Lachnospiraceae</taxon>
        <taxon>Parablautia</taxon>
    </lineage>
</organism>
<keyword evidence="7 9" id="KW-0472">Membrane</keyword>
<dbReference type="OrthoDB" id="9790355at2"/>
<keyword evidence="5 9" id="KW-0460">Magnesium</keyword>
<keyword evidence="12" id="KW-1185">Reference proteome</keyword>
<dbReference type="Gene3D" id="1.25.60.10">
    <property type="entry name" value="MgtE N-terminal domain-like"/>
    <property type="match status" value="1"/>
</dbReference>
<evidence type="ECO:0000256" key="2">
    <source>
        <dbReference type="ARBA" id="ARBA00009749"/>
    </source>
</evidence>
<comment type="similarity">
    <text evidence="2 9">Belongs to the SLC41A transporter family.</text>
</comment>
<dbReference type="InterPro" id="IPR006668">
    <property type="entry name" value="Mg_transptr_MgtE_intracell_dom"/>
</dbReference>
<dbReference type="Pfam" id="PF03448">
    <property type="entry name" value="MgtE_N"/>
    <property type="match status" value="1"/>
</dbReference>
<protein>
    <recommendedName>
        <fullName evidence="9">Magnesium transporter MgtE</fullName>
    </recommendedName>
</protein>
<dbReference type="Gene3D" id="1.10.357.20">
    <property type="entry name" value="SLC41 divalent cation transporters, integral membrane domain"/>
    <property type="match status" value="1"/>
</dbReference>
<dbReference type="GO" id="GO:0005886">
    <property type="term" value="C:plasma membrane"/>
    <property type="evidence" value="ECO:0007669"/>
    <property type="project" value="UniProtKB-SubCell"/>
</dbReference>
<keyword evidence="9" id="KW-0479">Metal-binding</keyword>
<keyword evidence="8" id="KW-0129">CBS domain</keyword>
<dbReference type="GO" id="GO:0015095">
    <property type="term" value="F:magnesium ion transmembrane transporter activity"/>
    <property type="evidence" value="ECO:0007669"/>
    <property type="project" value="UniProtKB-UniRule"/>
</dbReference>
<feature type="domain" description="CBS" evidence="10">
    <location>
        <begin position="200"/>
        <end position="256"/>
    </location>
</feature>
<feature type="transmembrane region" description="Helical" evidence="9">
    <location>
        <begin position="384"/>
        <end position="408"/>
    </location>
</feature>
<dbReference type="RefSeq" id="WP_160561473.1">
    <property type="nucleotide sequence ID" value="NZ_QZDT01000039.1"/>
</dbReference>
<feature type="transmembrane region" description="Helical" evidence="9">
    <location>
        <begin position="358"/>
        <end position="378"/>
    </location>
</feature>
<dbReference type="InterPro" id="IPR036739">
    <property type="entry name" value="SLC41_membr_dom_sf"/>
</dbReference>
<name>A0A9X5BI45_9FIRM</name>
<dbReference type="Gene3D" id="3.10.580.10">
    <property type="entry name" value="CBS-domain"/>
    <property type="match status" value="1"/>
</dbReference>
<proteinExistence type="inferred from homology"/>
<dbReference type="NCBIfam" id="TIGR00400">
    <property type="entry name" value="mgtE"/>
    <property type="match status" value="1"/>
</dbReference>
<evidence type="ECO:0000259" key="10">
    <source>
        <dbReference type="PROSITE" id="PS51371"/>
    </source>
</evidence>
<dbReference type="SMART" id="SM00924">
    <property type="entry name" value="MgtE_N"/>
    <property type="match status" value="1"/>
</dbReference>
<keyword evidence="6 9" id="KW-1133">Transmembrane helix</keyword>
<dbReference type="InterPro" id="IPR000644">
    <property type="entry name" value="CBS_dom"/>
</dbReference>
<dbReference type="SMART" id="SM00116">
    <property type="entry name" value="CBS"/>
    <property type="match status" value="1"/>
</dbReference>
<keyword evidence="4 9" id="KW-0812">Transmembrane</keyword>
<evidence type="ECO:0000256" key="3">
    <source>
        <dbReference type="ARBA" id="ARBA00022448"/>
    </source>
</evidence>
<dbReference type="CDD" id="cd04606">
    <property type="entry name" value="CBS_pair_Mg_transporter"/>
    <property type="match status" value="1"/>
</dbReference>
<evidence type="ECO:0000256" key="1">
    <source>
        <dbReference type="ARBA" id="ARBA00004141"/>
    </source>
</evidence>
<dbReference type="SUPFAM" id="SSF54631">
    <property type="entry name" value="CBS-domain pair"/>
    <property type="match status" value="1"/>
</dbReference>
<keyword evidence="9" id="KW-1003">Cell membrane</keyword>
<dbReference type="Pfam" id="PF01769">
    <property type="entry name" value="MgtE"/>
    <property type="match status" value="1"/>
</dbReference>
<evidence type="ECO:0000256" key="6">
    <source>
        <dbReference type="ARBA" id="ARBA00022989"/>
    </source>
</evidence>
<dbReference type="InterPro" id="IPR006667">
    <property type="entry name" value="SLC41_membr_dom"/>
</dbReference>
<comment type="caution">
    <text evidence="11">The sequence shown here is derived from an EMBL/GenBank/DDBJ whole genome shotgun (WGS) entry which is preliminary data.</text>
</comment>
<keyword evidence="3 9" id="KW-0813">Transport</keyword>
<dbReference type="Pfam" id="PF00571">
    <property type="entry name" value="CBS"/>
    <property type="match status" value="1"/>
</dbReference>
<evidence type="ECO:0000256" key="8">
    <source>
        <dbReference type="PROSITE-ProRule" id="PRU00703"/>
    </source>
</evidence>
<comment type="subunit">
    <text evidence="9">Homodimer.</text>
</comment>